<reference evidence="3" key="1">
    <citation type="submission" date="2015-09" db="EMBL/GenBank/DDBJ databases">
        <authorList>
            <person name="Jackson K.R."/>
            <person name="Lunt B.L."/>
            <person name="Fisher J.N.B."/>
            <person name="Gardner A.V."/>
            <person name="Bailey M.E."/>
            <person name="Deus L.M."/>
            <person name="Earl A.S."/>
            <person name="Gibby P.D."/>
            <person name="Hartmann K.A."/>
            <person name="Liu J.E."/>
            <person name="Manci A.M."/>
            <person name="Nielsen D.A."/>
            <person name="Solomon M.B."/>
            <person name="Breakwell D.P."/>
            <person name="Burnett S.H."/>
            <person name="Grose J.H."/>
        </authorList>
    </citation>
    <scope>NUCLEOTIDE SEQUENCE</scope>
    <source>
        <strain evidence="3">CCAP1918</strain>
    </source>
</reference>
<dbReference type="PANTHER" id="PTHR13061:SF50">
    <property type="entry name" value="GAMMA CARBONIC ANHYDRASE 1, MITOCHONDRIAL"/>
    <property type="match status" value="1"/>
</dbReference>
<dbReference type="SUPFAM" id="SSF51161">
    <property type="entry name" value="Trimeric LpxA-like enzymes"/>
    <property type="match status" value="1"/>
</dbReference>
<dbReference type="EMBL" id="KT696532">
    <property type="protein sequence ID" value="ANE10538.1"/>
    <property type="molecule type" value="mRNA"/>
</dbReference>
<accession>A0A172R2D4</accession>
<evidence type="ECO:0000256" key="2">
    <source>
        <dbReference type="ARBA" id="ARBA00034694"/>
    </source>
</evidence>
<evidence type="ECO:0000313" key="3">
    <source>
        <dbReference type="EMBL" id="ANE10538.1"/>
    </source>
</evidence>
<evidence type="ECO:0000313" key="4">
    <source>
        <dbReference type="EMBL" id="KAF5832443.1"/>
    </source>
</evidence>
<dbReference type="PANTHER" id="PTHR13061">
    <property type="entry name" value="DYNACTIN SUBUNIT P25"/>
    <property type="match status" value="1"/>
</dbReference>
<dbReference type="Proteomes" id="UP000815325">
    <property type="component" value="Unassembled WGS sequence"/>
</dbReference>
<comment type="subcellular location">
    <subcellularLocation>
        <location evidence="2">Mitochondrion membrane</location>
        <topology evidence="2">Peripheral membrane protein</topology>
        <orientation evidence="2">Matrix side</orientation>
    </subcellularLocation>
</comment>
<dbReference type="CDD" id="cd04645">
    <property type="entry name" value="LbH_gamma_CA_like"/>
    <property type="match status" value="1"/>
</dbReference>
<dbReference type="InterPro" id="IPR001451">
    <property type="entry name" value="Hexapep"/>
</dbReference>
<keyword evidence="5" id="KW-1185">Reference proteome</keyword>
<reference evidence="4" key="2">
    <citation type="submission" date="2017-08" db="EMBL/GenBank/DDBJ databases">
        <authorList>
            <person name="Polle J.E."/>
            <person name="Barry K."/>
            <person name="Cushman J."/>
            <person name="Schmutz J."/>
            <person name="Tran D."/>
            <person name="Hathwaick L.T."/>
            <person name="Yim W.C."/>
            <person name="Jenkins J."/>
            <person name="Mckie-Krisberg Z.M."/>
            <person name="Prochnik S."/>
            <person name="Lindquist E."/>
            <person name="Dockter R.B."/>
            <person name="Adam C."/>
            <person name="Molina H."/>
            <person name="Bunkerborg J."/>
            <person name="Jin E."/>
            <person name="Buchheim M."/>
            <person name="Magnuson J."/>
        </authorList>
    </citation>
    <scope>NUCLEOTIDE SEQUENCE</scope>
    <source>
        <strain evidence="4">CCAP 19/18</strain>
    </source>
</reference>
<comment type="similarity">
    <text evidence="1">Belongs to the gamma-class carbonic anhydrase family.</text>
</comment>
<dbReference type="Gene3D" id="2.160.10.10">
    <property type="entry name" value="Hexapeptide repeat proteins"/>
    <property type="match status" value="1"/>
</dbReference>
<name>A0A172R2D4_DUNSA</name>
<dbReference type="InterPro" id="IPR050484">
    <property type="entry name" value="Transf_Hexapept/Carb_Anhydrase"/>
</dbReference>
<organism evidence="3">
    <name type="scientific">Dunaliella salina</name>
    <name type="common">Green alga</name>
    <name type="synonym">Protococcus salinus</name>
    <dbReference type="NCBI Taxonomy" id="3046"/>
    <lineage>
        <taxon>Eukaryota</taxon>
        <taxon>Viridiplantae</taxon>
        <taxon>Chlorophyta</taxon>
        <taxon>core chlorophytes</taxon>
        <taxon>Chlorophyceae</taxon>
        <taxon>CS clade</taxon>
        <taxon>Chlamydomonadales</taxon>
        <taxon>Dunaliellaceae</taxon>
        <taxon>Dunaliella</taxon>
    </lineage>
</organism>
<sequence>MRQSMFRHAGFSFPFRHPPASGAIEKTLAGVGSMFRVLGSAIDGFGAAIQGPAALRETVQPNLAWAPTKLDELSPPSRGQVVNLPSMAAMPSLKQVVLPLKGDNVFIAPNANVMGDVKIGANSSIWYGAVLRGDVNSIEVGSNTNIQDNAIVHVAKHSISGEAKPTIIGNNVTIGHGATVHAATIGDNVLIGMGATVLDGCVVEAGAIVAAGSLVTPGKRVPAGQVWAGNPARYLRDVEPEEHGFVESSASNYAELADLHKFENSKTFEELSAERAIEVDRYLASDSTNSVHQMWVFDKQTLLVTRPKK</sequence>
<dbReference type="GO" id="GO:0031966">
    <property type="term" value="C:mitochondrial membrane"/>
    <property type="evidence" value="ECO:0007669"/>
    <property type="project" value="UniProtKB-SubCell"/>
</dbReference>
<dbReference type="OrthoDB" id="25818at2759"/>
<dbReference type="Pfam" id="PF00132">
    <property type="entry name" value="Hexapep"/>
    <property type="match status" value="2"/>
</dbReference>
<reference evidence="4" key="3">
    <citation type="submission" date="2020-06" db="EMBL/GenBank/DDBJ databases">
        <authorList>
            <consortium name="DOE Joint Genome Institute"/>
            <person name="Calhoun S."/>
            <person name="Polle J.E."/>
            <person name="Mckie-Krisberg Z."/>
            <person name="Prochnik S."/>
            <person name="Neofotis P."/>
            <person name="Yim W.C."/>
            <person name="Hathwaik L.T."/>
            <person name="Jenkins J."/>
            <person name="Molina H."/>
            <person name="Bunkenborg J."/>
            <person name="Grigoriev I.V."/>
            <person name="Barry K."/>
            <person name="Schmutz J."/>
            <person name="Jin E."/>
            <person name="Cushman J.C."/>
            <person name="Magnuson J.K."/>
        </authorList>
    </citation>
    <scope>NUCLEOTIDE SEQUENCE</scope>
    <source>
        <strain evidence="4">CCAP 19/18</strain>
    </source>
</reference>
<dbReference type="AlphaFoldDB" id="A0A172R2D4"/>
<protein>
    <submittedName>
        <fullName evidence="3">Gamma carbonic anhydrase 2</fullName>
    </submittedName>
    <submittedName>
        <fullName evidence="4">Mitochondrial NADH:ubiquinone oxidoreductase 32 kDa subunit</fullName>
    </submittedName>
</protein>
<dbReference type="EMBL" id="MU069872">
    <property type="protein sequence ID" value="KAF5832443.1"/>
    <property type="molecule type" value="Genomic_DNA"/>
</dbReference>
<dbReference type="SMR" id="A0A172R2D4"/>
<dbReference type="InterPro" id="IPR047324">
    <property type="entry name" value="LbH_gamma_CA-like"/>
</dbReference>
<gene>
    <name evidence="3" type="primary">CAg3</name>
    <name evidence="4" type="ORF">DUNSADRAFT_11643</name>
</gene>
<evidence type="ECO:0000256" key="1">
    <source>
        <dbReference type="ARBA" id="ARBA00023595"/>
    </source>
</evidence>
<dbReference type="InterPro" id="IPR011004">
    <property type="entry name" value="Trimer_LpxA-like_sf"/>
</dbReference>
<evidence type="ECO:0000313" key="5">
    <source>
        <dbReference type="Proteomes" id="UP000815325"/>
    </source>
</evidence>
<proteinExistence type="evidence at transcript level"/>